<evidence type="ECO:0000313" key="3">
    <source>
        <dbReference type="Proteomes" id="UP001642409"/>
    </source>
</evidence>
<dbReference type="EMBL" id="CATOUU010001099">
    <property type="protein sequence ID" value="CAI9971897.1"/>
    <property type="molecule type" value="Genomic_DNA"/>
</dbReference>
<evidence type="ECO:0000313" key="1">
    <source>
        <dbReference type="EMBL" id="CAI9971897.1"/>
    </source>
</evidence>
<organism evidence="1">
    <name type="scientific">Hexamita inflata</name>
    <dbReference type="NCBI Taxonomy" id="28002"/>
    <lineage>
        <taxon>Eukaryota</taxon>
        <taxon>Metamonada</taxon>
        <taxon>Diplomonadida</taxon>
        <taxon>Hexamitidae</taxon>
        <taxon>Hexamitinae</taxon>
        <taxon>Hexamita</taxon>
    </lineage>
</organism>
<proteinExistence type="predicted"/>
<protein>
    <submittedName>
        <fullName evidence="2">Hypothetical_protein</fullName>
    </submittedName>
</protein>
<keyword evidence="3" id="KW-1185">Reference proteome</keyword>
<evidence type="ECO:0000313" key="2">
    <source>
        <dbReference type="EMBL" id="CAL6047371.1"/>
    </source>
</evidence>
<dbReference type="Proteomes" id="UP001642409">
    <property type="component" value="Unassembled WGS sequence"/>
</dbReference>
<reference evidence="1" key="1">
    <citation type="submission" date="2023-06" db="EMBL/GenBank/DDBJ databases">
        <authorList>
            <person name="Kurt Z."/>
        </authorList>
    </citation>
    <scope>NUCLEOTIDE SEQUENCE</scope>
</reference>
<sequence length="173" mass="20234">MISINLMYKRQIKIQQDQEETDQRVMILVPALNLEALRVAANTPVLRQLQRLLPRSIMQVRVPNQLMLTKTNQKSIKIPNIRQPTIKMIINLIIIQLSSIDNHVDIEFGVVIQFSVVYKSIVYIQLQNYKQLIVFQSLTQSKLTIEMTRTRSDRRRLVLVLNEEAIQSDSPRR</sequence>
<reference evidence="2 3" key="2">
    <citation type="submission" date="2024-07" db="EMBL/GenBank/DDBJ databases">
        <authorList>
            <person name="Akdeniz Z."/>
        </authorList>
    </citation>
    <scope>NUCLEOTIDE SEQUENCE [LARGE SCALE GENOMIC DNA]</scope>
</reference>
<name>A0AA86RF84_9EUKA</name>
<comment type="caution">
    <text evidence="1">The sequence shown here is derived from an EMBL/GenBank/DDBJ whole genome shotgun (WGS) entry which is preliminary data.</text>
</comment>
<accession>A0AA86RF84</accession>
<gene>
    <name evidence="2" type="ORF">HINF_LOCUS42174</name>
    <name evidence="1" type="ORF">HINF_LOCUS59542</name>
</gene>
<dbReference type="AlphaFoldDB" id="A0AA86RF84"/>
<dbReference type="EMBL" id="CAXDID020000171">
    <property type="protein sequence ID" value="CAL6047371.1"/>
    <property type="molecule type" value="Genomic_DNA"/>
</dbReference>